<dbReference type="PANTHER" id="PTHR46148:SF60">
    <property type="entry name" value="CHROMO DOMAIN-CONTAINING PROTEIN"/>
    <property type="match status" value="1"/>
</dbReference>
<protein>
    <submittedName>
        <fullName evidence="3">Transposon Tf2-11 polyprotein</fullName>
    </submittedName>
</protein>
<evidence type="ECO:0000259" key="2">
    <source>
        <dbReference type="Pfam" id="PF24626"/>
    </source>
</evidence>
<dbReference type="SUPFAM" id="SSF54160">
    <property type="entry name" value="Chromo domain-like"/>
    <property type="match status" value="1"/>
</dbReference>
<dbReference type="InterPro" id="IPR016197">
    <property type="entry name" value="Chromo-like_dom_sf"/>
</dbReference>
<proteinExistence type="predicted"/>
<evidence type="ECO:0000259" key="1">
    <source>
        <dbReference type="Pfam" id="PF17921"/>
    </source>
</evidence>
<comment type="caution">
    <text evidence="3">The sequence shown here is derived from an EMBL/GenBank/DDBJ whole genome shotgun (WGS) entry which is preliminary data.</text>
</comment>
<reference evidence="3" key="1">
    <citation type="submission" date="2020-06" db="EMBL/GenBank/DDBJ databases">
        <authorList>
            <person name="Li T."/>
            <person name="Hu X."/>
            <person name="Zhang T."/>
            <person name="Song X."/>
            <person name="Zhang H."/>
            <person name="Dai N."/>
            <person name="Sheng W."/>
            <person name="Hou X."/>
            <person name="Wei L."/>
        </authorList>
    </citation>
    <scope>NUCLEOTIDE SEQUENCE</scope>
    <source>
        <strain evidence="3">G01</strain>
        <tissue evidence="3">Leaf</tissue>
    </source>
</reference>
<dbReference type="Gene3D" id="1.10.340.70">
    <property type="match status" value="1"/>
</dbReference>
<dbReference type="SUPFAM" id="SSF53098">
    <property type="entry name" value="Ribonuclease H-like"/>
    <property type="match status" value="1"/>
</dbReference>
<dbReference type="Pfam" id="PF24626">
    <property type="entry name" value="SH3_Tf2-1"/>
    <property type="match status" value="1"/>
</dbReference>
<name>A0AAW2M956_9LAMI</name>
<feature type="domain" description="Integrase zinc-binding" evidence="1">
    <location>
        <begin position="123"/>
        <end position="171"/>
    </location>
</feature>
<dbReference type="InterPro" id="IPR041588">
    <property type="entry name" value="Integrase_H2C2"/>
</dbReference>
<dbReference type="InterPro" id="IPR056924">
    <property type="entry name" value="SH3_Tf2-1"/>
</dbReference>
<sequence>MDRTAEDYDYTIDYHPGKANVVVDALSRKISGTLASLGSHNLTLLLQMRSMNTKLEVDQMAGLLVALQRKPDFVDQIKEAQTQDPFLLWILERMKQGQKSNFSIRADGVIVNGERICVPDVEGLRREILQEAHNAPYSMHPGTTKMYQNLRPYYWWQIMKEEVTEFVAKCDSLDKFAELYVSEIMRLRDVPVSIVSDRDPRFSSHFWGSLQRALGVKLHFSNAFQLQINEQLERIIQTLLEGLELVQEIVEKIQIVKRCFNVAQDRQKSYANKHRREMEYEIGDKVFLKVSPCKITLRFGKQGKLSPRYIGPYEIIERIEPLAYQLALPSELSQIHDVFHVSMLRRYRYDPSHIICDLEIEIIEELTYVEEPTEILDRSVRKLRNKEIPMVKVKWGHHSSRKLTWEVKEHMRDKYPYLFH</sequence>
<reference evidence="3" key="2">
    <citation type="journal article" date="2024" name="Plant">
        <title>Genomic evolution and insights into agronomic trait innovations of Sesamum species.</title>
        <authorList>
            <person name="Miao H."/>
            <person name="Wang L."/>
            <person name="Qu L."/>
            <person name="Liu H."/>
            <person name="Sun Y."/>
            <person name="Le M."/>
            <person name="Wang Q."/>
            <person name="Wei S."/>
            <person name="Zheng Y."/>
            <person name="Lin W."/>
            <person name="Duan Y."/>
            <person name="Cao H."/>
            <person name="Xiong S."/>
            <person name="Wang X."/>
            <person name="Wei L."/>
            <person name="Li C."/>
            <person name="Ma Q."/>
            <person name="Ju M."/>
            <person name="Zhao R."/>
            <person name="Li G."/>
            <person name="Mu C."/>
            <person name="Tian Q."/>
            <person name="Mei H."/>
            <person name="Zhang T."/>
            <person name="Gao T."/>
            <person name="Zhang H."/>
        </authorList>
    </citation>
    <scope>NUCLEOTIDE SEQUENCE</scope>
    <source>
        <strain evidence="3">G01</strain>
    </source>
</reference>
<evidence type="ECO:0000313" key="3">
    <source>
        <dbReference type="EMBL" id="KAL0327474.1"/>
    </source>
</evidence>
<dbReference type="Pfam" id="PF17921">
    <property type="entry name" value="Integrase_H2C2"/>
    <property type="match status" value="1"/>
</dbReference>
<feature type="domain" description="Tf2-1-like SH3-like" evidence="2">
    <location>
        <begin position="283"/>
        <end position="348"/>
    </location>
</feature>
<dbReference type="InterPro" id="IPR012337">
    <property type="entry name" value="RNaseH-like_sf"/>
</dbReference>
<organism evidence="3">
    <name type="scientific">Sesamum angustifolium</name>
    <dbReference type="NCBI Taxonomy" id="2727405"/>
    <lineage>
        <taxon>Eukaryota</taxon>
        <taxon>Viridiplantae</taxon>
        <taxon>Streptophyta</taxon>
        <taxon>Embryophyta</taxon>
        <taxon>Tracheophyta</taxon>
        <taxon>Spermatophyta</taxon>
        <taxon>Magnoliopsida</taxon>
        <taxon>eudicotyledons</taxon>
        <taxon>Gunneridae</taxon>
        <taxon>Pentapetalae</taxon>
        <taxon>asterids</taxon>
        <taxon>lamiids</taxon>
        <taxon>Lamiales</taxon>
        <taxon>Pedaliaceae</taxon>
        <taxon>Sesamum</taxon>
    </lineage>
</organism>
<gene>
    <name evidence="3" type="ORF">Sangu_1825400</name>
</gene>
<dbReference type="PANTHER" id="PTHR46148">
    <property type="entry name" value="CHROMO DOMAIN-CONTAINING PROTEIN"/>
    <property type="match status" value="1"/>
</dbReference>
<accession>A0AAW2M956</accession>
<dbReference type="EMBL" id="JACGWK010000011">
    <property type="protein sequence ID" value="KAL0327474.1"/>
    <property type="molecule type" value="Genomic_DNA"/>
</dbReference>
<dbReference type="AlphaFoldDB" id="A0AAW2M956"/>